<organism evidence="1 2">
    <name type="scientific">Caerostris extrusa</name>
    <name type="common">Bark spider</name>
    <name type="synonym">Caerostris bankana</name>
    <dbReference type="NCBI Taxonomy" id="172846"/>
    <lineage>
        <taxon>Eukaryota</taxon>
        <taxon>Metazoa</taxon>
        <taxon>Ecdysozoa</taxon>
        <taxon>Arthropoda</taxon>
        <taxon>Chelicerata</taxon>
        <taxon>Arachnida</taxon>
        <taxon>Araneae</taxon>
        <taxon>Araneomorphae</taxon>
        <taxon>Entelegynae</taxon>
        <taxon>Araneoidea</taxon>
        <taxon>Araneidae</taxon>
        <taxon>Caerostris</taxon>
    </lineage>
</organism>
<keyword evidence="2" id="KW-1185">Reference proteome</keyword>
<dbReference type="AlphaFoldDB" id="A0AAV4Q035"/>
<gene>
    <name evidence="1" type="ORF">CEXT_509141</name>
</gene>
<sequence>MRRTYSFRLTKQHEFHLLNSGHPLVGIANEYPRQSSLQTRSDYELLTEFPNADEMDFMRELLTCWVQPNTIIPFCSGCTESIGIVVHHICHKGSIE</sequence>
<name>A0AAV4Q035_CAEEX</name>
<reference evidence="1 2" key="1">
    <citation type="submission" date="2021-06" db="EMBL/GenBank/DDBJ databases">
        <title>Caerostris extrusa draft genome.</title>
        <authorList>
            <person name="Kono N."/>
            <person name="Arakawa K."/>
        </authorList>
    </citation>
    <scope>NUCLEOTIDE SEQUENCE [LARGE SCALE GENOMIC DNA]</scope>
</reference>
<evidence type="ECO:0000313" key="1">
    <source>
        <dbReference type="EMBL" id="GIY02476.1"/>
    </source>
</evidence>
<comment type="caution">
    <text evidence="1">The sequence shown here is derived from an EMBL/GenBank/DDBJ whole genome shotgun (WGS) entry which is preliminary data.</text>
</comment>
<evidence type="ECO:0000313" key="2">
    <source>
        <dbReference type="Proteomes" id="UP001054945"/>
    </source>
</evidence>
<dbReference type="Proteomes" id="UP001054945">
    <property type="component" value="Unassembled WGS sequence"/>
</dbReference>
<proteinExistence type="predicted"/>
<accession>A0AAV4Q035</accession>
<dbReference type="EMBL" id="BPLR01005449">
    <property type="protein sequence ID" value="GIY02476.1"/>
    <property type="molecule type" value="Genomic_DNA"/>
</dbReference>
<protein>
    <submittedName>
        <fullName evidence="1">Uncharacterized protein</fullName>
    </submittedName>
</protein>